<accession>A0A927N347</accession>
<dbReference type="AlphaFoldDB" id="A0A927N347"/>
<reference evidence="3" key="1">
    <citation type="submission" date="2020-10" db="EMBL/GenBank/DDBJ databases">
        <title>Sequencing the genomes of 1000 actinobacteria strains.</title>
        <authorList>
            <person name="Klenk H.-P."/>
        </authorList>
    </citation>
    <scope>NUCLEOTIDE SEQUENCE</scope>
    <source>
        <strain evidence="3">DSM 45354</strain>
    </source>
</reference>
<name>A0A927N347_9ACTN</name>
<organism evidence="3 4">
    <name type="scientific">Actinopolymorpha pittospori</name>
    <dbReference type="NCBI Taxonomy" id="648752"/>
    <lineage>
        <taxon>Bacteria</taxon>
        <taxon>Bacillati</taxon>
        <taxon>Actinomycetota</taxon>
        <taxon>Actinomycetes</taxon>
        <taxon>Propionibacteriales</taxon>
        <taxon>Actinopolymorphaceae</taxon>
        <taxon>Actinopolymorpha</taxon>
    </lineage>
</organism>
<evidence type="ECO:0000313" key="4">
    <source>
        <dbReference type="Proteomes" id="UP000638648"/>
    </source>
</evidence>
<evidence type="ECO:0000313" key="3">
    <source>
        <dbReference type="EMBL" id="MBE1610088.1"/>
    </source>
</evidence>
<evidence type="ECO:0000256" key="1">
    <source>
        <dbReference type="SAM" id="Coils"/>
    </source>
</evidence>
<keyword evidence="4" id="KW-1185">Reference proteome</keyword>
<protein>
    <submittedName>
        <fullName evidence="3">Chromosome segregation ATPase</fullName>
    </submittedName>
</protein>
<dbReference type="RefSeq" id="WP_192753511.1">
    <property type="nucleotide sequence ID" value="NZ_BAABJL010000131.1"/>
</dbReference>
<evidence type="ECO:0000256" key="2">
    <source>
        <dbReference type="SAM" id="MobiDB-lite"/>
    </source>
</evidence>
<dbReference type="Proteomes" id="UP000638648">
    <property type="component" value="Unassembled WGS sequence"/>
</dbReference>
<feature type="region of interest" description="Disordered" evidence="2">
    <location>
        <begin position="1"/>
        <end position="64"/>
    </location>
</feature>
<dbReference type="EMBL" id="JADBEM010000001">
    <property type="protein sequence ID" value="MBE1610088.1"/>
    <property type="molecule type" value="Genomic_DNA"/>
</dbReference>
<keyword evidence="1" id="KW-0175">Coiled coil</keyword>
<feature type="region of interest" description="Disordered" evidence="2">
    <location>
        <begin position="352"/>
        <end position="378"/>
    </location>
</feature>
<sequence>MTDDENVANPDASDALDEFPAEFSGEVSGDEATSGVGVCSLDGCDNPLPPRSTTSDGRRRSGRPAAYCCKAHADAASRARRSAQTAAIVDPLVEAQRLAELFDPAAQALAATLGEMRERLARADTGALGRVRAAESEAAEAHQDAEAAERAAQAAEAARVKVVAAARDDRQARQVAERSAERAERAAEDVRRRSWEQVAQHERARGAAEAAQAAAQRSRDELVLEVRALRSDYAELRSVHRAAQRDLADRDTALARAEATRAALAAQLEAAEERLVKVGNDHDAARQELHGARGELHAVRVELDGLREEARQLRERSAAEHTARRLAESHANALDKELSGVREELSATHARFDRLLAGRDQPADPQPGEDSRGEDPTA</sequence>
<gene>
    <name evidence="3" type="ORF">HEB94_006936</name>
</gene>
<comment type="caution">
    <text evidence="3">The sequence shown here is derived from an EMBL/GenBank/DDBJ whole genome shotgun (WGS) entry which is preliminary data.</text>
</comment>
<proteinExistence type="predicted"/>
<feature type="coiled-coil region" evidence="1">
    <location>
        <begin position="254"/>
        <end position="316"/>
    </location>
</feature>
<feature type="compositionally biased region" description="Basic and acidic residues" evidence="2">
    <location>
        <begin position="369"/>
        <end position="378"/>
    </location>
</feature>
<feature type="region of interest" description="Disordered" evidence="2">
    <location>
        <begin position="171"/>
        <end position="194"/>
    </location>
</feature>